<dbReference type="STRING" id="1137280.D777_02105"/>
<comment type="caution">
    <text evidence="1">The sequence shown here is derived from an EMBL/GenBank/DDBJ whole genome shotgun (WGS) entry which is preliminary data.</text>
</comment>
<sequence length="60" mass="6862">MSVSDKVRSPCVSVCALDENDVCIGCHRTGDEILRWTQMTNDERREVLRLVAKREEKVAL</sequence>
<dbReference type="PANTHER" id="PTHR35175">
    <property type="entry name" value="DUF1289 DOMAIN-CONTAINING PROTEIN"/>
    <property type="match status" value="1"/>
</dbReference>
<organism evidence="1 2">
    <name type="scientific">Marinobacter nitratireducens</name>
    <dbReference type="NCBI Taxonomy" id="1137280"/>
    <lineage>
        <taxon>Bacteria</taxon>
        <taxon>Pseudomonadati</taxon>
        <taxon>Pseudomonadota</taxon>
        <taxon>Gammaproteobacteria</taxon>
        <taxon>Pseudomonadales</taxon>
        <taxon>Marinobacteraceae</taxon>
        <taxon>Marinobacter</taxon>
    </lineage>
</organism>
<evidence type="ECO:0008006" key="3">
    <source>
        <dbReference type="Google" id="ProtNLM"/>
    </source>
</evidence>
<dbReference type="Proteomes" id="UP000035057">
    <property type="component" value="Unassembled WGS sequence"/>
</dbReference>
<dbReference type="RefSeq" id="WP_081849516.1">
    <property type="nucleotide sequence ID" value="NZ_ANIE01000005.1"/>
</dbReference>
<gene>
    <name evidence="1" type="ORF">D777_02105</name>
</gene>
<dbReference type="EMBL" id="ANIE01000005">
    <property type="protein sequence ID" value="KEF31756.1"/>
    <property type="molecule type" value="Genomic_DNA"/>
</dbReference>
<protein>
    <recommendedName>
        <fullName evidence="3">Fe-S protein</fullName>
    </recommendedName>
</protein>
<evidence type="ECO:0000313" key="1">
    <source>
        <dbReference type="EMBL" id="KEF31756.1"/>
    </source>
</evidence>
<evidence type="ECO:0000313" key="2">
    <source>
        <dbReference type="Proteomes" id="UP000035057"/>
    </source>
</evidence>
<accession>A0A072N2N7</accession>
<dbReference type="Pfam" id="PF06945">
    <property type="entry name" value="DUF1289"/>
    <property type="match status" value="1"/>
</dbReference>
<keyword evidence="2" id="KW-1185">Reference proteome</keyword>
<dbReference type="PANTHER" id="PTHR35175:SF2">
    <property type="entry name" value="DUF1289 DOMAIN-CONTAINING PROTEIN"/>
    <property type="match status" value="1"/>
</dbReference>
<dbReference type="AlphaFoldDB" id="A0A072N2N7"/>
<dbReference type="PATRIC" id="fig|1137280.3.peg.1920"/>
<proteinExistence type="predicted"/>
<dbReference type="OrthoDB" id="9811423at2"/>
<name>A0A072N2N7_9GAMM</name>
<dbReference type="InterPro" id="IPR010710">
    <property type="entry name" value="DUF1289"/>
</dbReference>
<reference evidence="1 2" key="1">
    <citation type="submission" date="2012-12" db="EMBL/GenBank/DDBJ databases">
        <title>Genome assembly of Marinobacter sp. AK21.</title>
        <authorList>
            <person name="Khatri I."/>
            <person name="Kumar R."/>
            <person name="Vaidya B."/>
            <person name="Subramanian S."/>
            <person name="Pinnaka A."/>
        </authorList>
    </citation>
    <scope>NUCLEOTIDE SEQUENCE [LARGE SCALE GENOMIC DNA]</scope>
    <source>
        <strain evidence="1 2">AK21</strain>
    </source>
</reference>